<gene>
    <name evidence="3" type="ORF">DXC40_13455</name>
</gene>
<dbReference type="Pfam" id="PF03413">
    <property type="entry name" value="PepSY"/>
    <property type="match status" value="2"/>
</dbReference>
<dbReference type="Proteomes" id="UP000260828">
    <property type="component" value="Unassembled WGS sequence"/>
</dbReference>
<proteinExistence type="predicted"/>
<dbReference type="EMBL" id="QVME01000008">
    <property type="protein sequence ID" value="RGE66289.1"/>
    <property type="molecule type" value="Genomic_DNA"/>
</dbReference>
<reference evidence="3 4" key="1">
    <citation type="submission" date="2018-08" db="EMBL/GenBank/DDBJ databases">
        <title>A genome reference for cultivated species of the human gut microbiota.</title>
        <authorList>
            <person name="Zou Y."/>
            <person name="Xue W."/>
            <person name="Luo G."/>
        </authorList>
    </citation>
    <scope>NUCLEOTIDE SEQUENCE [LARGE SCALE GENOMIC DNA]</scope>
    <source>
        <strain evidence="3 4">TF05-12AC</strain>
    </source>
</reference>
<feature type="domain" description="PepSY" evidence="2">
    <location>
        <begin position="190"/>
        <end position="244"/>
    </location>
</feature>
<feature type="domain" description="PepSY" evidence="2">
    <location>
        <begin position="112"/>
        <end position="171"/>
    </location>
</feature>
<protein>
    <recommendedName>
        <fullName evidence="2">PepSY domain-containing protein</fullName>
    </recommendedName>
</protein>
<dbReference type="InterPro" id="IPR025711">
    <property type="entry name" value="PepSY"/>
</dbReference>
<evidence type="ECO:0000259" key="2">
    <source>
        <dbReference type="Pfam" id="PF03413"/>
    </source>
</evidence>
<organism evidence="3 4">
    <name type="scientific">Anaerotruncus colihominis</name>
    <dbReference type="NCBI Taxonomy" id="169435"/>
    <lineage>
        <taxon>Bacteria</taxon>
        <taxon>Bacillati</taxon>
        <taxon>Bacillota</taxon>
        <taxon>Clostridia</taxon>
        <taxon>Eubacteriales</taxon>
        <taxon>Oscillospiraceae</taxon>
        <taxon>Anaerotruncus</taxon>
    </lineage>
</organism>
<comment type="caution">
    <text evidence="3">The sequence shown here is derived from an EMBL/GenBank/DDBJ whole genome shotgun (WGS) entry which is preliminary data.</text>
</comment>
<feature type="region of interest" description="Disordered" evidence="1">
    <location>
        <begin position="81"/>
        <end position="110"/>
    </location>
</feature>
<evidence type="ECO:0000313" key="3">
    <source>
        <dbReference type="EMBL" id="RGE66289.1"/>
    </source>
</evidence>
<accession>A0A3E3IGT1</accession>
<dbReference type="Gene3D" id="3.10.450.40">
    <property type="match status" value="2"/>
</dbReference>
<name>A0A3E3IGT1_9FIRM</name>
<evidence type="ECO:0000313" key="4">
    <source>
        <dbReference type="Proteomes" id="UP000260828"/>
    </source>
</evidence>
<dbReference type="AlphaFoldDB" id="A0A3E3IGT1"/>
<sequence length="255" mass="27542">MSNLRKISVRYPIFQQIILLPASAQLCFERFCDRIRVSWRDGKECGNVKRIFSCGLAAGLLLACLTGCSVLQSDIPDSQEVPVSSALEAPSGQEPAPSPSFAPNGGSSSGEVSREEALAIALDNAGVPEGDAYNIKNETDGDNGIPIYDIEFETEYGDYDFEIAIDGGRIVGADYEVDEEWLDALGGSPVGLEEAAAVVAGKVHGSSPEDVKIREESEDGRGRYEGELSFDGMKFEFEIDPQTGLIFDWSADLRD</sequence>
<evidence type="ECO:0000256" key="1">
    <source>
        <dbReference type="SAM" id="MobiDB-lite"/>
    </source>
</evidence>